<comment type="caution">
    <text evidence="13">The sequence shown here is derived from an EMBL/GenBank/DDBJ whole genome shotgun (WGS) entry which is preliminary data.</text>
</comment>
<keyword evidence="7 12" id="KW-0378">Hydrolase</keyword>
<keyword evidence="8 10" id="KW-0464">Manganese</keyword>
<dbReference type="GO" id="GO:0005829">
    <property type="term" value="C:cytosol"/>
    <property type="evidence" value="ECO:0007669"/>
    <property type="project" value="TreeGrafter"/>
</dbReference>
<gene>
    <name evidence="13" type="ORF">EB796_014658</name>
</gene>
<dbReference type="NCBIfam" id="TIGR01229">
    <property type="entry name" value="rocF_arginase"/>
    <property type="match status" value="1"/>
</dbReference>
<feature type="binding site" evidence="10">
    <location>
        <position position="185"/>
    </location>
    <ligand>
        <name>Mn(2+)</name>
        <dbReference type="ChEBI" id="CHEBI:29035"/>
        <label>1</label>
    </ligand>
</feature>
<evidence type="ECO:0000313" key="13">
    <source>
        <dbReference type="EMBL" id="KAF6027042.1"/>
    </source>
</evidence>
<comment type="catalytic activity">
    <reaction evidence="9 12">
        <text>L-arginine + H2O = urea + L-ornithine</text>
        <dbReference type="Rhea" id="RHEA:20569"/>
        <dbReference type="ChEBI" id="CHEBI:15377"/>
        <dbReference type="ChEBI" id="CHEBI:16199"/>
        <dbReference type="ChEBI" id="CHEBI:32682"/>
        <dbReference type="ChEBI" id="CHEBI:46911"/>
        <dbReference type="EC" id="3.5.3.1"/>
    </reaction>
</comment>
<evidence type="ECO:0000256" key="10">
    <source>
        <dbReference type="PIRSR" id="PIRSR036979-1"/>
    </source>
</evidence>
<feature type="binding site" evidence="10">
    <location>
        <position position="189"/>
    </location>
    <ligand>
        <name>Mn(2+)</name>
        <dbReference type="ChEBI" id="CHEBI:29035"/>
        <label>1</label>
    </ligand>
</feature>
<dbReference type="Gene3D" id="3.40.800.10">
    <property type="entry name" value="Ureohydrolase domain"/>
    <property type="match status" value="1"/>
</dbReference>
<accession>A0A7J7JL15</accession>
<dbReference type="GO" id="GO:0010121">
    <property type="term" value="P:L-arginine catabolic process to proline via ornithine"/>
    <property type="evidence" value="ECO:0007669"/>
    <property type="project" value="UniProtKB-ARBA"/>
</dbReference>
<evidence type="ECO:0000256" key="9">
    <source>
        <dbReference type="ARBA" id="ARBA00047391"/>
    </source>
</evidence>
<evidence type="ECO:0000256" key="8">
    <source>
        <dbReference type="ARBA" id="ARBA00023211"/>
    </source>
</evidence>
<evidence type="ECO:0000256" key="6">
    <source>
        <dbReference type="ARBA" id="ARBA00022723"/>
    </source>
</evidence>
<evidence type="ECO:0000313" key="14">
    <source>
        <dbReference type="Proteomes" id="UP000593567"/>
    </source>
</evidence>
<dbReference type="EC" id="3.5.3.1" evidence="2 12"/>
<dbReference type="GO" id="GO:0005634">
    <property type="term" value="C:nucleus"/>
    <property type="evidence" value="ECO:0007669"/>
    <property type="project" value="TreeGrafter"/>
</dbReference>
<feature type="binding site" evidence="10">
    <location>
        <position position="162"/>
    </location>
    <ligand>
        <name>Mn(2+)</name>
        <dbReference type="ChEBI" id="CHEBI:29035"/>
        <label>1</label>
    </ligand>
</feature>
<dbReference type="PRINTS" id="PR00116">
    <property type="entry name" value="ARGINASE"/>
</dbReference>
<evidence type="ECO:0000256" key="2">
    <source>
        <dbReference type="ARBA" id="ARBA00012168"/>
    </source>
</evidence>
<dbReference type="GO" id="GO:0030145">
    <property type="term" value="F:manganese ion binding"/>
    <property type="evidence" value="ECO:0007669"/>
    <property type="project" value="TreeGrafter"/>
</dbReference>
<dbReference type="InterPro" id="IPR023696">
    <property type="entry name" value="Ureohydrolase_dom_sf"/>
</dbReference>
<evidence type="ECO:0000256" key="5">
    <source>
        <dbReference type="ARBA" id="ARBA00022503"/>
    </source>
</evidence>
<keyword evidence="5 12" id="KW-0056">Arginine metabolism</keyword>
<evidence type="ECO:0000256" key="11">
    <source>
        <dbReference type="PROSITE-ProRule" id="PRU00742"/>
    </source>
</evidence>
<dbReference type="PANTHER" id="PTHR43782">
    <property type="entry name" value="ARGINASE"/>
    <property type="match status" value="1"/>
</dbReference>
<comment type="similarity">
    <text evidence="11 12">Belongs to the arginase family.</text>
</comment>
<dbReference type="EMBL" id="VXIV02002158">
    <property type="protein sequence ID" value="KAF6027042.1"/>
    <property type="molecule type" value="Genomic_DNA"/>
</dbReference>
<dbReference type="PANTHER" id="PTHR43782:SF3">
    <property type="entry name" value="ARGINASE"/>
    <property type="match status" value="1"/>
</dbReference>
<evidence type="ECO:0000256" key="7">
    <source>
        <dbReference type="ARBA" id="ARBA00022801"/>
    </source>
</evidence>
<dbReference type="Pfam" id="PF00491">
    <property type="entry name" value="Arginase"/>
    <property type="match status" value="1"/>
</dbReference>
<evidence type="ECO:0000256" key="1">
    <source>
        <dbReference type="ARBA" id="ARBA00005098"/>
    </source>
</evidence>
<keyword evidence="4 12" id="KW-0835">Urea cycle</keyword>
<dbReference type="OrthoDB" id="9992747at2759"/>
<feature type="binding site" evidence="10">
    <location>
        <position position="187"/>
    </location>
    <ligand>
        <name>Mn(2+)</name>
        <dbReference type="ChEBI" id="CHEBI:29035"/>
        <label>1</label>
    </ligand>
</feature>
<keyword evidence="14" id="KW-1185">Reference proteome</keyword>
<evidence type="ECO:0000256" key="3">
    <source>
        <dbReference type="ARBA" id="ARBA00018123"/>
    </source>
</evidence>
<comment type="pathway">
    <text evidence="1 12">Nitrogen metabolism; urea cycle; L-ornithine and urea from L-arginine: step 1/1.</text>
</comment>
<dbReference type="InterPro" id="IPR006035">
    <property type="entry name" value="Ureohydrolase"/>
</dbReference>
<dbReference type="FunFam" id="3.40.800.10:FF:000005">
    <property type="entry name" value="Arginase"/>
    <property type="match status" value="1"/>
</dbReference>
<dbReference type="GO" id="GO:0004053">
    <property type="term" value="F:arginase activity"/>
    <property type="evidence" value="ECO:0007669"/>
    <property type="project" value="UniProtKB-EC"/>
</dbReference>
<protein>
    <recommendedName>
        <fullName evidence="3 12">Arginase</fullName>
        <ecNumber evidence="2 12">3.5.3.1</ecNumber>
    </recommendedName>
</protein>
<organism evidence="13 14">
    <name type="scientific">Bugula neritina</name>
    <name type="common">Brown bryozoan</name>
    <name type="synonym">Sertularia neritina</name>
    <dbReference type="NCBI Taxonomy" id="10212"/>
    <lineage>
        <taxon>Eukaryota</taxon>
        <taxon>Metazoa</taxon>
        <taxon>Spiralia</taxon>
        <taxon>Lophotrochozoa</taxon>
        <taxon>Bryozoa</taxon>
        <taxon>Gymnolaemata</taxon>
        <taxon>Cheilostomatida</taxon>
        <taxon>Flustrina</taxon>
        <taxon>Buguloidea</taxon>
        <taxon>Bugulidae</taxon>
        <taxon>Bugula</taxon>
    </lineage>
</organism>
<dbReference type="GO" id="GO:0000050">
    <property type="term" value="P:urea cycle"/>
    <property type="evidence" value="ECO:0007669"/>
    <property type="project" value="UniProtKB-UniPathway"/>
</dbReference>
<dbReference type="AlphaFoldDB" id="A0A7J7JL15"/>
<dbReference type="Proteomes" id="UP000593567">
    <property type="component" value="Unassembled WGS sequence"/>
</dbReference>
<sequence>MIYFHSDARAGSFSYELNPWCGLATKNYDEAVFVTKKTNQPVQSNARKITTYHSTNNPHPLHLAEKDNIGIVGLPLNKGQPREGVNAGPSIIRGQGLINSVEALGYHVKDYGDMKFSSLEFDTIGSGVKNPRTIGKAMGEISTMVRGVVEGDGVCVALGGDHSIALGTIHGHMQVNNNACVLWIDAHADLNTPKTSPSGNFHGMPLSFILRELEGDVKQLKDAYEEWAWLKPCLSAKDIAYIGLRDVDAGEQYLMKKLGIKYFCMYEIDKYGISYCLNQALKAVNPQMDRPIHLSYDIDSLDPVYAVSTGTPVMGGLTFREGCFIAEEIAATNMLSVLDMVEVNPELTDIAGGELTANCASKIILSCLGSRIV</sequence>
<evidence type="ECO:0000256" key="12">
    <source>
        <dbReference type="RuleBase" id="RU361159"/>
    </source>
</evidence>
<proteinExistence type="inferred from homology"/>
<feature type="binding site" evidence="10">
    <location>
        <position position="297"/>
    </location>
    <ligand>
        <name>Mn(2+)</name>
        <dbReference type="ChEBI" id="CHEBI:29035"/>
        <label>1</label>
    </ligand>
</feature>
<dbReference type="InterPro" id="IPR014033">
    <property type="entry name" value="Arginase"/>
</dbReference>
<feature type="binding site" evidence="10">
    <location>
        <position position="299"/>
    </location>
    <ligand>
        <name>Mn(2+)</name>
        <dbReference type="ChEBI" id="CHEBI:29035"/>
        <label>1</label>
    </ligand>
</feature>
<dbReference type="PROSITE" id="PS51409">
    <property type="entry name" value="ARGINASE_2"/>
    <property type="match status" value="1"/>
</dbReference>
<dbReference type="PIRSF" id="PIRSF036979">
    <property type="entry name" value="Arginase"/>
    <property type="match status" value="1"/>
</dbReference>
<dbReference type="UniPathway" id="UPA00158">
    <property type="reaction ID" value="UER00270"/>
</dbReference>
<dbReference type="CDD" id="cd09989">
    <property type="entry name" value="Arginase"/>
    <property type="match status" value="1"/>
</dbReference>
<evidence type="ECO:0000256" key="4">
    <source>
        <dbReference type="ARBA" id="ARBA00022436"/>
    </source>
</evidence>
<name>A0A7J7JL15_BUGNE</name>
<dbReference type="SUPFAM" id="SSF52768">
    <property type="entry name" value="Arginase/deacetylase"/>
    <property type="match status" value="1"/>
</dbReference>
<reference evidence="13" key="1">
    <citation type="submission" date="2020-06" db="EMBL/GenBank/DDBJ databases">
        <title>Draft genome of Bugula neritina, a colonial animal packing powerful symbionts and potential medicines.</title>
        <authorList>
            <person name="Rayko M."/>
        </authorList>
    </citation>
    <scope>NUCLEOTIDE SEQUENCE [LARGE SCALE GENOMIC DNA]</scope>
    <source>
        <strain evidence="13">Kwan_BN1</strain>
    </source>
</reference>
<comment type="cofactor">
    <cofactor evidence="10 12">
        <name>Mn(2+)</name>
        <dbReference type="ChEBI" id="CHEBI:29035"/>
    </cofactor>
    <text evidence="10 12">Binds 2 manganese ions per subunit.</text>
</comment>
<keyword evidence="6 10" id="KW-0479">Metal-binding</keyword>